<protein>
    <recommendedName>
        <fullName evidence="5">SHOCT domain-containing protein</fullName>
    </recommendedName>
</protein>
<dbReference type="AlphaFoldDB" id="A0A138AK06"/>
<reference evidence="3" key="3">
    <citation type="submission" date="2016-02" db="EMBL/GenBank/DDBJ databases">
        <authorList>
            <person name="Wen L."/>
            <person name="He K."/>
            <person name="Yang H."/>
        </authorList>
    </citation>
    <scope>NUCLEOTIDE SEQUENCE [LARGE SCALE GENOMIC DNA]</scope>
    <source>
        <strain evidence="3">JCM 15929</strain>
    </source>
</reference>
<proteinExistence type="predicted"/>
<accession>A0A138AK06</accession>
<evidence type="ECO:0000313" key="2">
    <source>
        <dbReference type="EMBL" id="KXP10803.1"/>
    </source>
</evidence>
<reference evidence="2" key="1">
    <citation type="submission" date="2016-02" db="EMBL/GenBank/DDBJ databases">
        <authorList>
            <person name="Teng J.L."/>
            <person name="Yang Y."/>
            <person name="Huang Y."/>
            <person name="Guo F."/>
            <person name="Wei W."/>
            <person name="Chen J.H."/>
            <person name="Wong S.Y."/>
            <person name="Lau S.K."/>
            <person name="Woo P.C."/>
        </authorList>
    </citation>
    <scope>NUCLEOTIDE SEQUENCE</scope>
    <source>
        <strain evidence="2">JCM 15929</strain>
    </source>
</reference>
<evidence type="ECO:0000313" key="4">
    <source>
        <dbReference type="Proteomes" id="UP000070409"/>
    </source>
</evidence>
<evidence type="ECO:0000313" key="1">
    <source>
        <dbReference type="EMBL" id="KXO90540.1"/>
    </source>
</evidence>
<evidence type="ECO:0008006" key="5">
    <source>
        <dbReference type="Google" id="ProtNLM"/>
    </source>
</evidence>
<keyword evidence="4" id="KW-1185">Reference proteome</keyword>
<gene>
    <name evidence="2" type="ORF">AXK60_05845</name>
    <name evidence="1" type="ORF">AXK61_07970</name>
</gene>
<dbReference type="RefSeq" id="WP_068571031.1">
    <property type="nucleotide sequence ID" value="NZ_LSRE01000048.1"/>
</dbReference>
<organism evidence="2 3">
    <name type="scientific">Tsukamurella pseudospumae</name>
    <dbReference type="NCBI Taxonomy" id="239498"/>
    <lineage>
        <taxon>Bacteria</taxon>
        <taxon>Bacillati</taxon>
        <taxon>Actinomycetota</taxon>
        <taxon>Actinomycetes</taxon>
        <taxon>Mycobacteriales</taxon>
        <taxon>Tsukamurellaceae</taxon>
        <taxon>Tsukamurella</taxon>
    </lineage>
</organism>
<dbReference type="EMBL" id="LSRF01000023">
    <property type="protein sequence ID" value="KXP10803.1"/>
    <property type="molecule type" value="Genomic_DNA"/>
</dbReference>
<dbReference type="STRING" id="239498.AXK60_05845"/>
<dbReference type="Proteomes" id="UP000070409">
    <property type="component" value="Unassembled WGS sequence"/>
</dbReference>
<comment type="caution">
    <text evidence="2">The sequence shown here is derived from an EMBL/GenBank/DDBJ whole genome shotgun (WGS) entry which is preliminary data.</text>
</comment>
<sequence>MGLFSSGPRDTAGLIPGSVTVVGVPVDAEDARGYMGRSVHVAVSAPGIGPFYRKARASMLKSDRYPEVGMTVPAWLDPQTHEPVRIEWEIVPTRDESARAAFLYCTGSPEAPPPGTLPDGTPSPLSPSTIGAFAAPPHPVDRLTALASLLDRGLISREQFGALRDRVLRETGP</sequence>
<dbReference type="Proteomes" id="UP000070258">
    <property type="component" value="Unassembled WGS sequence"/>
</dbReference>
<name>A0A138AK06_9ACTN</name>
<dbReference type="EMBL" id="LSRE01000048">
    <property type="protein sequence ID" value="KXO90540.1"/>
    <property type="molecule type" value="Genomic_DNA"/>
</dbReference>
<reference evidence="1 4" key="2">
    <citation type="submission" date="2016-02" db="EMBL/GenBank/DDBJ databases">
        <authorList>
            <person name="Teng J.L."/>
            <person name="Tang Y."/>
            <person name="Huang Y."/>
            <person name="Guo F."/>
            <person name="Wei W."/>
            <person name="Chen J.H."/>
            <person name="Wong S.Y."/>
            <person name="Lau S.K."/>
            <person name="Woo P.C."/>
        </authorList>
    </citation>
    <scope>NUCLEOTIDE SEQUENCE [LARGE SCALE GENOMIC DNA]</scope>
    <source>
        <strain evidence="1 4">JCM 13375</strain>
    </source>
</reference>
<dbReference type="OrthoDB" id="4774805at2"/>
<evidence type="ECO:0000313" key="3">
    <source>
        <dbReference type="Proteomes" id="UP000070258"/>
    </source>
</evidence>